<proteinExistence type="predicted"/>
<dbReference type="GO" id="GO:0035556">
    <property type="term" value="P:intracellular signal transduction"/>
    <property type="evidence" value="ECO:0007669"/>
    <property type="project" value="InterPro"/>
</dbReference>
<organism evidence="3 4">
    <name type="scientific">Candidatus Iainarchaeum sp</name>
    <dbReference type="NCBI Taxonomy" id="3101447"/>
    <lineage>
        <taxon>Archaea</taxon>
        <taxon>Candidatus Iainarchaeota</taxon>
        <taxon>Candidatus Iainarchaeia</taxon>
        <taxon>Candidatus Iainarchaeales</taxon>
        <taxon>Candidatus Iainarchaeaceae</taxon>
        <taxon>Candidatus Iainarchaeum</taxon>
    </lineage>
</organism>
<reference evidence="3" key="1">
    <citation type="journal article" date="2020" name="bioRxiv">
        <title>A rank-normalized archaeal taxonomy based on genome phylogeny resolves widespread incomplete and uneven classifications.</title>
        <authorList>
            <person name="Rinke C."/>
            <person name="Chuvochina M."/>
            <person name="Mussig A.J."/>
            <person name="Chaumeil P.-A."/>
            <person name="Waite D.W."/>
            <person name="Whitman W.B."/>
            <person name="Parks D.H."/>
            <person name="Hugenholtz P."/>
        </authorList>
    </citation>
    <scope>NUCLEOTIDE SEQUENCE</scope>
    <source>
        <strain evidence="3">UBA10036</strain>
        <strain evidence="2">UBA10191</strain>
    </source>
</reference>
<evidence type="ECO:0000313" key="3">
    <source>
        <dbReference type="EMBL" id="HIH33361.1"/>
    </source>
</evidence>
<dbReference type="InterPro" id="IPR029787">
    <property type="entry name" value="Nucleotide_cyclase"/>
</dbReference>
<dbReference type="PANTHER" id="PTHR43081:SF1">
    <property type="entry name" value="ADENYLATE CYCLASE, TERMINAL-DIFFERENTIATION SPECIFIC"/>
    <property type="match status" value="1"/>
</dbReference>
<accession>A0A7J4KTM1</accession>
<name>A0A7J4KTM1_9ARCH</name>
<gene>
    <name evidence="2" type="ORF">HA222_01975</name>
    <name evidence="3" type="ORF">HA227_03850</name>
</gene>
<dbReference type="InterPro" id="IPR050697">
    <property type="entry name" value="Adenylyl/Guanylyl_Cyclase_3/4"/>
</dbReference>
<sequence>MAVFNAPLEQENHQLLAVKAALEMQKAVAELNAKLGKSLQYGIGVNSGFAVVGNIGSEKRLEYTAIGDSVNTASRLCGIAEGGQVLASLETFNAVKDKALAKKIGSLKVKNRKKPVMVFQILELKPEGLKD</sequence>
<dbReference type="Proteomes" id="UP000527315">
    <property type="component" value="Unassembled WGS sequence"/>
</dbReference>
<dbReference type="PANTHER" id="PTHR43081">
    <property type="entry name" value="ADENYLATE CYCLASE, TERMINAL-DIFFERENTIATION SPECIFIC-RELATED"/>
    <property type="match status" value="1"/>
</dbReference>
<dbReference type="GO" id="GO:0006171">
    <property type="term" value="P:cAMP biosynthetic process"/>
    <property type="evidence" value="ECO:0007669"/>
    <property type="project" value="TreeGrafter"/>
</dbReference>
<protein>
    <submittedName>
        <fullName evidence="3">Adenylate/guanylate cyclase domain-containing protein</fullName>
    </submittedName>
</protein>
<dbReference type="Proteomes" id="UP000590964">
    <property type="component" value="Unassembled WGS sequence"/>
</dbReference>
<dbReference type="CDD" id="cd07302">
    <property type="entry name" value="CHD"/>
    <property type="match status" value="1"/>
</dbReference>
<evidence type="ECO:0000259" key="1">
    <source>
        <dbReference type="PROSITE" id="PS50125"/>
    </source>
</evidence>
<dbReference type="Gene3D" id="3.30.70.1230">
    <property type="entry name" value="Nucleotide cyclase"/>
    <property type="match status" value="1"/>
</dbReference>
<feature type="domain" description="Guanylate cyclase" evidence="1">
    <location>
        <begin position="1"/>
        <end position="77"/>
    </location>
</feature>
<evidence type="ECO:0000313" key="4">
    <source>
        <dbReference type="Proteomes" id="UP000527315"/>
    </source>
</evidence>
<dbReference type="SUPFAM" id="SSF55073">
    <property type="entry name" value="Nucleotide cyclase"/>
    <property type="match status" value="1"/>
</dbReference>
<dbReference type="EMBL" id="DUFJ01000084">
    <property type="protein sequence ID" value="HIH33361.1"/>
    <property type="molecule type" value="Genomic_DNA"/>
</dbReference>
<dbReference type="PROSITE" id="PS50125">
    <property type="entry name" value="GUANYLATE_CYCLASE_2"/>
    <property type="match status" value="1"/>
</dbReference>
<comment type="caution">
    <text evidence="3">The sequence shown here is derived from an EMBL/GenBank/DDBJ whole genome shotgun (WGS) entry which is preliminary data.</text>
</comment>
<evidence type="ECO:0000313" key="2">
    <source>
        <dbReference type="EMBL" id="HIH21415.1"/>
    </source>
</evidence>
<dbReference type="InterPro" id="IPR001054">
    <property type="entry name" value="A/G_cyclase"/>
</dbReference>
<dbReference type="AlphaFoldDB" id="A0A7J4KTM1"/>
<dbReference type="Pfam" id="PF00211">
    <property type="entry name" value="Guanylate_cyc"/>
    <property type="match status" value="1"/>
</dbReference>
<dbReference type="EMBL" id="DUFW01000028">
    <property type="protein sequence ID" value="HIH21415.1"/>
    <property type="molecule type" value="Genomic_DNA"/>
</dbReference>